<protein>
    <submittedName>
        <fullName evidence="1">Three-Cys-motif partner protein TcmP</fullName>
    </submittedName>
</protein>
<organism evidence="1 2">
    <name type="scientific">Candidatus Bacteroides intestinipullorum</name>
    <dbReference type="NCBI Taxonomy" id="2838471"/>
    <lineage>
        <taxon>Bacteria</taxon>
        <taxon>Pseudomonadati</taxon>
        <taxon>Bacteroidota</taxon>
        <taxon>Bacteroidia</taxon>
        <taxon>Bacteroidales</taxon>
        <taxon>Bacteroidaceae</taxon>
        <taxon>Bacteroides</taxon>
    </lineage>
</organism>
<dbReference type="AlphaFoldDB" id="A0A9E2NMH2"/>
<reference evidence="1" key="2">
    <citation type="submission" date="2021-04" db="EMBL/GenBank/DDBJ databases">
        <authorList>
            <person name="Gilroy R."/>
        </authorList>
    </citation>
    <scope>NUCLEOTIDE SEQUENCE</scope>
    <source>
        <strain evidence="1">B3-3758</strain>
    </source>
</reference>
<dbReference type="EMBL" id="JAHLFO010000001">
    <property type="protein sequence ID" value="MBU3812928.1"/>
    <property type="molecule type" value="Genomic_DNA"/>
</dbReference>
<dbReference type="Proteomes" id="UP000824236">
    <property type="component" value="Unassembled WGS sequence"/>
</dbReference>
<sequence>MEELKEYKLPEKNDLMVCEPQKNWGGTWTEEKLDAFEKYVKAYLTIMKKHAKENDWILFYFDAFAGSGSREAMIEEVNVGEENLFGDDEIEEITEQATYKGAAERVLGIDIEGFSFNYYYFVDKNEKSLQALRERLTSLFPNKTHCMAFKPGDANERILELVNYAKNHPKCAALVLLDPFGMQLDWRTIQVLKDIKHIDLWILVPSGVIINRLLTRSGKIMCPERMEKSFGLPIDDIQNYFYKQVTEQSLFGEITRQQKRDNTISRIAQLYLDLLGKEFAHVIKEPLVLINSTNSPIFHFVFASHNQTGVKIASEIVGKKSRKK</sequence>
<gene>
    <name evidence="1" type="primary">tcmP</name>
    <name evidence="1" type="ORF">H9791_00250</name>
</gene>
<comment type="caution">
    <text evidence="1">The sequence shown here is derived from an EMBL/GenBank/DDBJ whole genome shotgun (WGS) entry which is preliminary data.</text>
</comment>
<name>A0A9E2NMH2_9BACE</name>
<reference evidence="1" key="1">
    <citation type="journal article" date="2021" name="PeerJ">
        <title>Extensive microbial diversity within the chicken gut microbiome revealed by metagenomics and culture.</title>
        <authorList>
            <person name="Gilroy R."/>
            <person name="Ravi A."/>
            <person name="Getino M."/>
            <person name="Pursley I."/>
            <person name="Horton D.L."/>
            <person name="Alikhan N.F."/>
            <person name="Baker D."/>
            <person name="Gharbi K."/>
            <person name="Hall N."/>
            <person name="Watson M."/>
            <person name="Adriaenssens E.M."/>
            <person name="Foster-Nyarko E."/>
            <person name="Jarju S."/>
            <person name="Secka A."/>
            <person name="Antonio M."/>
            <person name="Oren A."/>
            <person name="Chaudhuri R.R."/>
            <person name="La Ragione R."/>
            <person name="Hildebrand F."/>
            <person name="Pallen M.J."/>
        </authorList>
    </citation>
    <scope>NUCLEOTIDE SEQUENCE</scope>
    <source>
        <strain evidence="1">B3-3758</strain>
    </source>
</reference>
<accession>A0A9E2NMH2</accession>
<dbReference type="NCBIfam" id="TIGR04474">
    <property type="entry name" value="tcm_partner"/>
    <property type="match status" value="1"/>
</dbReference>
<evidence type="ECO:0000313" key="2">
    <source>
        <dbReference type="Proteomes" id="UP000824236"/>
    </source>
</evidence>
<dbReference type="InterPro" id="IPR031009">
    <property type="entry name" value="Tcm_partner"/>
</dbReference>
<proteinExistence type="predicted"/>
<evidence type="ECO:0000313" key="1">
    <source>
        <dbReference type="EMBL" id="MBU3812928.1"/>
    </source>
</evidence>